<dbReference type="PROSITE" id="PS50011">
    <property type="entry name" value="PROTEIN_KINASE_DOM"/>
    <property type="match status" value="1"/>
</dbReference>
<dbReference type="GeneTree" id="ENSGT00940000154890"/>
<dbReference type="PROSITE" id="PS00107">
    <property type="entry name" value="PROTEIN_KINASE_ATP"/>
    <property type="match status" value="1"/>
</dbReference>
<dbReference type="KEGG" id="mdo:100032052"/>
<keyword evidence="11" id="KW-0112">Calmodulin-binding</keyword>
<dbReference type="InterPro" id="IPR000719">
    <property type="entry name" value="Prot_kinase_dom"/>
</dbReference>
<evidence type="ECO:0000256" key="16">
    <source>
        <dbReference type="SAM" id="MobiDB-lite"/>
    </source>
</evidence>
<feature type="region of interest" description="Disordered" evidence="16">
    <location>
        <begin position="47"/>
        <end position="128"/>
    </location>
</feature>
<evidence type="ECO:0000256" key="6">
    <source>
        <dbReference type="ARBA" id="ARBA00022553"/>
    </source>
</evidence>
<dbReference type="InterPro" id="IPR017441">
    <property type="entry name" value="Protein_kinase_ATP_BS"/>
</dbReference>
<evidence type="ECO:0000259" key="17">
    <source>
        <dbReference type="PROSITE" id="PS50011"/>
    </source>
</evidence>
<dbReference type="GO" id="GO:0004683">
    <property type="term" value="F:calcium/calmodulin-dependent protein kinase activity"/>
    <property type="evidence" value="ECO:0007669"/>
    <property type="project" value="UniProtKB-EC"/>
</dbReference>
<dbReference type="FunFam" id="1.10.510.10:FF:000091">
    <property type="entry name" value="Calcium/calmodulin-dependent protein kinase kinase 2 isoform 1"/>
    <property type="match status" value="1"/>
</dbReference>
<name>H9H7K8_MONDO</name>
<keyword evidence="19" id="KW-1185">Reference proteome</keyword>
<keyword evidence="7" id="KW-0808">Transferase</keyword>
<dbReference type="STRING" id="13616.ENSMODP00000025661"/>
<dbReference type="GO" id="GO:0005524">
    <property type="term" value="F:ATP binding"/>
    <property type="evidence" value="ECO:0007669"/>
    <property type="project" value="UniProtKB-UniRule"/>
</dbReference>
<dbReference type="GeneID" id="100032052"/>
<keyword evidence="5" id="KW-0723">Serine/threonine-protein kinase</keyword>
<dbReference type="CTD" id="84254"/>
<dbReference type="FunFam" id="3.30.200.20:FF:000429">
    <property type="entry name" value="Calcium/calmodulin-dependent protein kinase kinase"/>
    <property type="match status" value="1"/>
</dbReference>
<dbReference type="Pfam" id="PF00069">
    <property type="entry name" value="Pkinase"/>
    <property type="match status" value="1"/>
</dbReference>
<dbReference type="SUPFAM" id="SSF56112">
    <property type="entry name" value="Protein kinase-like (PK-like)"/>
    <property type="match status" value="1"/>
</dbReference>
<dbReference type="Gene3D" id="3.30.200.20">
    <property type="entry name" value="Phosphorylase Kinase, domain 1"/>
    <property type="match status" value="1"/>
</dbReference>
<comment type="subcellular location">
    <subcellularLocation>
        <location evidence="2">Cytoplasm</location>
    </subcellularLocation>
    <subcellularLocation>
        <location evidence="1">Nucleus</location>
    </subcellularLocation>
</comment>
<dbReference type="eggNOG" id="KOG0585">
    <property type="taxonomic scope" value="Eukaryota"/>
</dbReference>
<dbReference type="Proteomes" id="UP000002280">
    <property type="component" value="Unplaced"/>
</dbReference>
<dbReference type="OMA" id="MACGPCM"/>
<feature type="domain" description="Protein kinase" evidence="17">
    <location>
        <begin position="155"/>
        <end position="436"/>
    </location>
</feature>
<dbReference type="GO" id="GO:0005737">
    <property type="term" value="C:cytoplasm"/>
    <property type="evidence" value="ECO:0007669"/>
    <property type="project" value="UniProtKB-SubCell"/>
</dbReference>
<dbReference type="HOGENOM" id="CLU_000288_63_0_1"/>
<evidence type="ECO:0000256" key="3">
    <source>
        <dbReference type="ARBA" id="ARBA00012434"/>
    </source>
</evidence>
<feature type="compositionally biased region" description="Polar residues" evidence="16">
    <location>
        <begin position="72"/>
        <end position="81"/>
    </location>
</feature>
<evidence type="ECO:0000256" key="5">
    <source>
        <dbReference type="ARBA" id="ARBA00022527"/>
    </source>
</evidence>
<proteinExistence type="predicted"/>
<evidence type="ECO:0000256" key="11">
    <source>
        <dbReference type="ARBA" id="ARBA00022860"/>
    </source>
</evidence>
<dbReference type="PANTHER" id="PTHR43895">
    <property type="entry name" value="CALCIUM/CALMODULIN-DEPENDENT PROTEIN KINASE KINASE-RELATED"/>
    <property type="match status" value="1"/>
</dbReference>
<dbReference type="GO" id="GO:0061762">
    <property type="term" value="P:CAMKK-AMPK signaling cascade"/>
    <property type="evidence" value="ECO:0000318"/>
    <property type="project" value="GO_Central"/>
</dbReference>
<evidence type="ECO:0000256" key="8">
    <source>
        <dbReference type="ARBA" id="ARBA00022741"/>
    </source>
</evidence>
<dbReference type="InParanoid" id="H9H7K8"/>
<evidence type="ECO:0000256" key="9">
    <source>
        <dbReference type="ARBA" id="ARBA00022777"/>
    </source>
</evidence>
<evidence type="ECO:0000256" key="13">
    <source>
        <dbReference type="ARBA" id="ARBA00047307"/>
    </source>
</evidence>
<dbReference type="OrthoDB" id="68483at2759"/>
<dbReference type="InterPro" id="IPR008271">
    <property type="entry name" value="Ser/Thr_kinase_AS"/>
</dbReference>
<reference evidence="18" key="1">
    <citation type="journal article" date="2007" name="Nature">
        <title>Genome of the marsupial Monodelphis domestica reveals innovation in non-coding sequences.</title>
        <authorList>
            <person name="Mikkelsen T.S."/>
            <person name="Wakefield M.J."/>
            <person name="Aken B."/>
            <person name="Amemiya C.T."/>
            <person name="Chang J.L."/>
            <person name="Duke S."/>
            <person name="Garber M."/>
            <person name="Gentles A.J."/>
            <person name="Goodstadt L."/>
            <person name="Heger A."/>
            <person name="Jurka J."/>
            <person name="Kamal M."/>
            <person name="Mauceli E."/>
            <person name="Searle S.M."/>
            <person name="Sharpe T."/>
            <person name="Baker M.L."/>
            <person name="Batzer M.A."/>
            <person name="Benos P.V."/>
            <person name="Belov K."/>
            <person name="Clamp M."/>
            <person name="Cook A."/>
            <person name="Cuff J."/>
            <person name="Das R."/>
            <person name="Davidow L."/>
            <person name="Deakin J.E."/>
            <person name="Fazzari M.J."/>
            <person name="Glass J.L."/>
            <person name="Grabherr M."/>
            <person name="Greally J.M."/>
            <person name="Gu W."/>
            <person name="Hore T.A."/>
            <person name="Huttley G.A."/>
            <person name="Kleber M."/>
            <person name="Jirtle R.L."/>
            <person name="Koina E."/>
            <person name="Lee J.T."/>
            <person name="Mahony S."/>
            <person name="Marra M.A."/>
            <person name="Miller R.D."/>
            <person name="Nicholls R.D."/>
            <person name="Oda M."/>
            <person name="Papenfuss A.T."/>
            <person name="Parra Z.E."/>
            <person name="Pollock D.D."/>
            <person name="Ray D.A."/>
            <person name="Schein J.E."/>
            <person name="Speed T.P."/>
            <person name="Thompson K."/>
            <person name="VandeBerg J.L."/>
            <person name="Wade C.M."/>
            <person name="Walker J.A."/>
            <person name="Waters P.D."/>
            <person name="Webber C."/>
            <person name="Weidman J.R."/>
            <person name="Xie X."/>
            <person name="Zody M.C."/>
            <person name="Baldwin J."/>
            <person name="Abdouelleil A."/>
            <person name="Abdulkadir J."/>
            <person name="Abebe A."/>
            <person name="Abera B."/>
            <person name="Abreu J."/>
            <person name="Acer S.C."/>
            <person name="Aftuck L."/>
            <person name="Alexander A."/>
            <person name="An P."/>
            <person name="Anderson E."/>
            <person name="Anderson S."/>
            <person name="Arachi H."/>
            <person name="Azer M."/>
            <person name="Bachantsang P."/>
            <person name="Barry A."/>
            <person name="Bayul T."/>
            <person name="Berlin A."/>
            <person name="Bessette D."/>
            <person name="Bloom T."/>
            <person name="Bloom T."/>
            <person name="Boguslavskiy L."/>
            <person name="Bonnet C."/>
            <person name="Boukhgalter B."/>
            <person name="Bourzgui I."/>
            <person name="Brown A."/>
            <person name="Cahill P."/>
            <person name="Channer S."/>
            <person name="Cheshatsang Y."/>
            <person name="Chuda L."/>
            <person name="Citroen M."/>
            <person name="Collymore A."/>
            <person name="Cooke P."/>
            <person name="Costello M."/>
            <person name="D'Aco K."/>
            <person name="Daza R."/>
            <person name="De Haan G."/>
            <person name="DeGray S."/>
            <person name="DeMaso C."/>
            <person name="Dhargay N."/>
            <person name="Dooley K."/>
            <person name="Dooley E."/>
            <person name="Doricent M."/>
            <person name="Dorje P."/>
            <person name="Dorjee K."/>
            <person name="Dupes A."/>
            <person name="Elong R."/>
            <person name="Falk J."/>
            <person name="Farina A."/>
            <person name="Faro S."/>
            <person name="Ferguson D."/>
            <person name="Fisher S."/>
            <person name="Foley C.D."/>
            <person name="Franke A."/>
            <person name="Friedrich D."/>
            <person name="Gadbois L."/>
            <person name="Gearin G."/>
            <person name="Gearin C.R."/>
            <person name="Giannoukos G."/>
            <person name="Goode T."/>
            <person name="Graham J."/>
            <person name="Grandbois E."/>
            <person name="Grewal S."/>
            <person name="Gyaltsen K."/>
            <person name="Hafez N."/>
            <person name="Hagos B."/>
            <person name="Hall J."/>
            <person name="Henson C."/>
            <person name="Hollinger A."/>
            <person name="Honan T."/>
            <person name="Huard M.D."/>
            <person name="Hughes L."/>
            <person name="Hurhula B."/>
            <person name="Husby M.E."/>
            <person name="Kamat A."/>
            <person name="Kanga B."/>
            <person name="Kashin S."/>
            <person name="Khazanovich D."/>
            <person name="Kisner P."/>
            <person name="Lance K."/>
            <person name="Lara M."/>
            <person name="Lee W."/>
            <person name="Lennon N."/>
            <person name="Letendre F."/>
            <person name="LeVine R."/>
            <person name="Lipovsky A."/>
            <person name="Liu X."/>
            <person name="Liu J."/>
            <person name="Liu S."/>
            <person name="Lokyitsang T."/>
            <person name="Lokyitsang Y."/>
            <person name="Lubonja R."/>
            <person name="Lui A."/>
            <person name="MacDonald P."/>
            <person name="Magnisalis V."/>
            <person name="Maru K."/>
            <person name="Matthews C."/>
            <person name="McCusker W."/>
            <person name="McDonough S."/>
            <person name="Mehta T."/>
            <person name="Meldrim J."/>
            <person name="Meneus L."/>
            <person name="Mihai O."/>
            <person name="Mihalev A."/>
            <person name="Mihova T."/>
            <person name="Mittelman R."/>
            <person name="Mlenga V."/>
            <person name="Montmayeur A."/>
            <person name="Mulrain L."/>
            <person name="Navidi A."/>
            <person name="Naylor J."/>
            <person name="Negash T."/>
            <person name="Nguyen T."/>
            <person name="Nguyen N."/>
            <person name="Nicol R."/>
            <person name="Norbu C."/>
            <person name="Norbu N."/>
            <person name="Novod N."/>
            <person name="O'Neill B."/>
            <person name="Osman S."/>
            <person name="Markiewicz E."/>
            <person name="Oyono O.L."/>
            <person name="Patti C."/>
            <person name="Phunkhang P."/>
            <person name="Pierre F."/>
            <person name="Priest M."/>
            <person name="Raghuraman S."/>
            <person name="Rege F."/>
            <person name="Reyes R."/>
            <person name="Rise C."/>
            <person name="Rogov P."/>
            <person name="Ross K."/>
            <person name="Ryan E."/>
            <person name="Settipalli S."/>
            <person name="Shea T."/>
            <person name="Sherpa N."/>
            <person name="Shi L."/>
            <person name="Shih D."/>
            <person name="Sparrow T."/>
            <person name="Spaulding J."/>
            <person name="Stalker J."/>
            <person name="Stange-Thomann N."/>
            <person name="Stavropoulos S."/>
            <person name="Stone C."/>
            <person name="Strader C."/>
            <person name="Tesfaye S."/>
            <person name="Thomson T."/>
            <person name="Thoulutsang Y."/>
            <person name="Thoulutsang D."/>
            <person name="Topham K."/>
            <person name="Topping I."/>
            <person name="Tsamla T."/>
            <person name="Vassiliev H."/>
            <person name="Vo A."/>
            <person name="Wangchuk T."/>
            <person name="Wangdi T."/>
            <person name="Weiand M."/>
            <person name="Wilkinson J."/>
            <person name="Wilson A."/>
            <person name="Yadav S."/>
            <person name="Young G."/>
            <person name="Yu Q."/>
            <person name="Zembek L."/>
            <person name="Zhong D."/>
            <person name="Zimmer A."/>
            <person name="Zwirko Z."/>
            <person name="Jaffe D.B."/>
            <person name="Alvarez P."/>
            <person name="Brockman W."/>
            <person name="Butler J."/>
            <person name="Chin C."/>
            <person name="Gnerre S."/>
            <person name="MacCallum I."/>
            <person name="Graves J.A."/>
            <person name="Ponting C.P."/>
            <person name="Breen M."/>
            <person name="Samollow P.B."/>
            <person name="Lander E.S."/>
            <person name="Lindblad-Toh K."/>
        </authorList>
    </citation>
    <scope>NUCLEOTIDE SEQUENCE [LARGE SCALE GENOMIC DNA]</scope>
</reference>
<evidence type="ECO:0000256" key="12">
    <source>
        <dbReference type="ARBA" id="ARBA00023242"/>
    </source>
</evidence>
<dbReference type="GO" id="GO:0005516">
    <property type="term" value="F:calmodulin binding"/>
    <property type="evidence" value="ECO:0007669"/>
    <property type="project" value="UniProtKB-KW"/>
</dbReference>
<dbReference type="Gene3D" id="1.10.510.10">
    <property type="entry name" value="Transferase(Phosphotransferase) domain 1"/>
    <property type="match status" value="1"/>
</dbReference>
<dbReference type="PANTHER" id="PTHR43895:SF26">
    <property type="entry name" value="CALCIUM_CALMODULIN DEPENDENT PROTEIN KINASE KINASE 1"/>
    <property type="match status" value="1"/>
</dbReference>
<sequence>MNLALIPTMEGGSALCCQDACADLAERVAAIDVAELRGAREGDDCVVFSGDSRSQDFPPDSGPPGARERISSAPSLSTRDAQPQKDAKNVPGRPSLSNRKLSLQERPRGSCPSGSGPYATGPTNHISPRAVRRPTIESNRVSISDVEDCVQLNQYKLQSEIGKGSYGVVRLAYNESDDKYYAMKVLSKKKLLKQFGFPRRPPPRGSKAAAGGQTVPLAPLDRVYQEIAILKKLDHVNIVKLIEVLDDPAEDNLYMVFDLLQKGPVMEVPCEEPFSEEQARLYLRDIVLGLEYLHYQKIVHRDIKPSNLLLGDDGHVKIADFGVSNQFEGNDAQLSGTAGTPAFMAPEAISDSGQSFRGKALDVWATGVTLYCFVFGKCPFIDDSILALHQKIRKDDVHFPELPTITEALRDLLLRMLDKDPQTRIVIPDIKLHPWVTADGEQPLPSEEEHCSVVEVTEEEVKNSVKLIPRLPTVILVKAMLRKRSFGNPFESHSKGEDRPLSRPIFKKEERNKEVSDA</sequence>
<dbReference type="GO" id="GO:0005654">
    <property type="term" value="C:nucleoplasm"/>
    <property type="evidence" value="ECO:0007669"/>
    <property type="project" value="UniProtKB-ARBA"/>
</dbReference>
<feature type="region of interest" description="Disordered" evidence="16">
    <location>
        <begin position="487"/>
        <end position="518"/>
    </location>
</feature>
<protein>
    <recommendedName>
        <fullName evidence="3">calcium/calmodulin-dependent protein kinase</fullName>
        <ecNumber evidence="3">2.7.11.17</ecNumber>
    </recommendedName>
</protein>
<feature type="binding site" evidence="15">
    <location>
        <position position="184"/>
    </location>
    <ligand>
        <name>ATP</name>
        <dbReference type="ChEBI" id="CHEBI:30616"/>
    </ligand>
</feature>
<keyword evidence="8 15" id="KW-0547">Nucleotide-binding</keyword>
<dbReference type="RefSeq" id="XP_056663932.1">
    <property type="nucleotide sequence ID" value="XM_056807954.1"/>
</dbReference>
<keyword evidence="12" id="KW-0539">Nucleus</keyword>
<evidence type="ECO:0000256" key="15">
    <source>
        <dbReference type="PROSITE-ProRule" id="PRU10141"/>
    </source>
</evidence>
<dbReference type="GO" id="GO:0004674">
    <property type="term" value="F:protein serine/threonine kinase activity"/>
    <property type="evidence" value="ECO:0000318"/>
    <property type="project" value="GO_Central"/>
</dbReference>
<feature type="compositionally biased region" description="Basic and acidic residues" evidence="16">
    <location>
        <begin position="492"/>
        <end position="518"/>
    </location>
</feature>
<gene>
    <name evidence="18" type="primary">CAMKK1</name>
</gene>
<keyword evidence="9" id="KW-0418">Kinase</keyword>
<keyword evidence="6" id="KW-0597">Phosphoprotein</keyword>
<reference evidence="18" key="3">
    <citation type="submission" date="2025-09" db="UniProtKB">
        <authorList>
            <consortium name="Ensembl"/>
        </authorList>
    </citation>
    <scope>IDENTIFICATION</scope>
</reference>
<evidence type="ECO:0000256" key="10">
    <source>
        <dbReference type="ARBA" id="ARBA00022840"/>
    </source>
</evidence>
<organism evidence="18 19">
    <name type="scientific">Monodelphis domestica</name>
    <name type="common">Gray short-tailed opossum</name>
    <dbReference type="NCBI Taxonomy" id="13616"/>
    <lineage>
        <taxon>Eukaryota</taxon>
        <taxon>Metazoa</taxon>
        <taxon>Chordata</taxon>
        <taxon>Craniata</taxon>
        <taxon>Vertebrata</taxon>
        <taxon>Euteleostomi</taxon>
        <taxon>Mammalia</taxon>
        <taxon>Metatheria</taxon>
        <taxon>Didelphimorphia</taxon>
        <taxon>Didelphidae</taxon>
        <taxon>Monodelphis</taxon>
    </lineage>
</organism>
<dbReference type="AlphaFoldDB" id="H9H7K8"/>
<keyword evidence="4" id="KW-0963">Cytoplasm</keyword>
<keyword evidence="10 15" id="KW-0067">ATP-binding</keyword>
<dbReference type="PROSITE" id="PS00108">
    <property type="entry name" value="PROTEIN_KINASE_ST"/>
    <property type="match status" value="1"/>
</dbReference>
<comment type="catalytic activity">
    <reaction evidence="13">
        <text>L-threonyl-[protein] + ATP = O-phospho-L-threonyl-[protein] + ADP + H(+)</text>
        <dbReference type="Rhea" id="RHEA:46608"/>
        <dbReference type="Rhea" id="RHEA-COMP:11060"/>
        <dbReference type="Rhea" id="RHEA-COMP:11605"/>
        <dbReference type="ChEBI" id="CHEBI:15378"/>
        <dbReference type="ChEBI" id="CHEBI:30013"/>
        <dbReference type="ChEBI" id="CHEBI:30616"/>
        <dbReference type="ChEBI" id="CHEBI:61977"/>
        <dbReference type="ChEBI" id="CHEBI:456216"/>
        <dbReference type="EC" id="2.7.11.17"/>
    </reaction>
</comment>
<dbReference type="Bgee" id="ENSMODG00000020509">
    <property type="expression patterns" value="Expressed in cerebellum and 18 other cell types or tissues"/>
</dbReference>
<accession>H9H7K8</accession>
<comment type="catalytic activity">
    <reaction evidence="14">
        <text>L-seryl-[protein] + ATP = O-phospho-L-seryl-[protein] + ADP + H(+)</text>
        <dbReference type="Rhea" id="RHEA:17989"/>
        <dbReference type="Rhea" id="RHEA-COMP:9863"/>
        <dbReference type="Rhea" id="RHEA-COMP:11604"/>
        <dbReference type="ChEBI" id="CHEBI:15378"/>
        <dbReference type="ChEBI" id="CHEBI:29999"/>
        <dbReference type="ChEBI" id="CHEBI:30616"/>
        <dbReference type="ChEBI" id="CHEBI:83421"/>
        <dbReference type="ChEBI" id="CHEBI:456216"/>
        <dbReference type="EC" id="2.7.11.17"/>
    </reaction>
</comment>
<dbReference type="InterPro" id="IPR011009">
    <property type="entry name" value="Kinase-like_dom_sf"/>
</dbReference>
<reference evidence="18" key="2">
    <citation type="submission" date="2025-08" db="UniProtKB">
        <authorList>
            <consortium name="Ensembl"/>
        </authorList>
    </citation>
    <scope>IDENTIFICATION</scope>
</reference>
<dbReference type="FunCoup" id="H9H7K8">
    <property type="interactions" value="2013"/>
</dbReference>
<evidence type="ECO:0000256" key="7">
    <source>
        <dbReference type="ARBA" id="ARBA00022679"/>
    </source>
</evidence>
<evidence type="ECO:0000256" key="4">
    <source>
        <dbReference type="ARBA" id="ARBA00022490"/>
    </source>
</evidence>
<evidence type="ECO:0000313" key="19">
    <source>
        <dbReference type="Proteomes" id="UP000002280"/>
    </source>
</evidence>
<evidence type="ECO:0000256" key="1">
    <source>
        <dbReference type="ARBA" id="ARBA00004123"/>
    </source>
</evidence>
<dbReference type="RefSeq" id="XP_007505968.1">
    <property type="nucleotide sequence ID" value="XM_007505906.3"/>
</dbReference>
<dbReference type="EC" id="2.7.11.17" evidence="3"/>
<evidence type="ECO:0000313" key="18">
    <source>
        <dbReference type="Ensembl" id="ENSMODP00000025661.4"/>
    </source>
</evidence>
<evidence type="ECO:0000256" key="2">
    <source>
        <dbReference type="ARBA" id="ARBA00004496"/>
    </source>
</evidence>
<dbReference type="Ensembl" id="ENSMODT00000026118.5">
    <property type="protein sequence ID" value="ENSMODP00000025661.4"/>
    <property type="gene ID" value="ENSMODG00000020509.5"/>
</dbReference>
<dbReference type="SMART" id="SM00220">
    <property type="entry name" value="S_TKc"/>
    <property type="match status" value="1"/>
</dbReference>
<evidence type="ECO:0000256" key="14">
    <source>
        <dbReference type="ARBA" id="ARBA00047430"/>
    </source>
</evidence>